<dbReference type="InterPro" id="IPR036874">
    <property type="entry name" value="Carbonic_anhydrase_sf"/>
</dbReference>
<dbReference type="EC" id="4.2.1.1" evidence="2"/>
<evidence type="ECO:0000256" key="6">
    <source>
        <dbReference type="ARBA" id="ARBA00048348"/>
    </source>
</evidence>
<keyword evidence="9" id="KW-1133">Transmembrane helix</keyword>
<evidence type="ECO:0000256" key="9">
    <source>
        <dbReference type="SAM" id="Phobius"/>
    </source>
</evidence>
<keyword evidence="3 7" id="KW-0479">Metal-binding</keyword>
<dbReference type="OrthoDB" id="9797527at2"/>
<dbReference type="Proteomes" id="UP000095200">
    <property type="component" value="Unassembled WGS sequence"/>
</dbReference>
<feature type="signal peptide" evidence="10">
    <location>
        <begin position="1"/>
        <end position="23"/>
    </location>
</feature>
<keyword evidence="4 7" id="KW-0862">Zinc</keyword>
<name>A0A194AE25_9BACT</name>
<keyword evidence="10" id="KW-0732">Signal</keyword>
<evidence type="ECO:0000313" key="11">
    <source>
        <dbReference type="EMBL" id="GAU08332.1"/>
    </source>
</evidence>
<evidence type="ECO:0000256" key="7">
    <source>
        <dbReference type="PIRSR" id="PIRSR601765-1"/>
    </source>
</evidence>
<protein>
    <recommendedName>
        <fullName evidence="2">carbonic anhydrase</fullName>
        <ecNumber evidence="2">4.2.1.1</ecNumber>
    </recommendedName>
</protein>
<dbReference type="AlphaFoldDB" id="A0A194AE25"/>
<evidence type="ECO:0000313" key="12">
    <source>
        <dbReference type="Proteomes" id="UP000095200"/>
    </source>
</evidence>
<reference evidence="12" key="1">
    <citation type="submission" date="2016-06" db="EMBL/GenBank/DDBJ databases">
        <title>Draft genome sequence of Desulfoplanes formicivorans strain Pf12B.</title>
        <authorList>
            <person name="Watanabe M."/>
            <person name="Kojima H."/>
            <person name="Fukui M."/>
        </authorList>
    </citation>
    <scope>NUCLEOTIDE SEQUENCE [LARGE SCALE GENOMIC DNA]</scope>
    <source>
        <strain evidence="12">Pf12B</strain>
    </source>
</reference>
<organism evidence="11 12">
    <name type="scientific">Desulfoplanes formicivorans</name>
    <dbReference type="NCBI Taxonomy" id="1592317"/>
    <lineage>
        <taxon>Bacteria</taxon>
        <taxon>Pseudomonadati</taxon>
        <taxon>Thermodesulfobacteriota</taxon>
        <taxon>Desulfovibrionia</taxon>
        <taxon>Desulfovibrionales</taxon>
        <taxon>Desulfoplanaceae</taxon>
        <taxon>Desulfoplanes</taxon>
    </lineage>
</organism>
<evidence type="ECO:0000256" key="5">
    <source>
        <dbReference type="ARBA" id="ARBA00023239"/>
    </source>
</evidence>
<evidence type="ECO:0000256" key="1">
    <source>
        <dbReference type="ARBA" id="ARBA00006217"/>
    </source>
</evidence>
<feature type="binding site" evidence="7">
    <location>
        <position position="133"/>
    </location>
    <ligand>
        <name>Zn(2+)</name>
        <dbReference type="ChEBI" id="CHEBI:29105"/>
    </ligand>
</feature>
<comment type="catalytic activity">
    <reaction evidence="6">
        <text>hydrogencarbonate + H(+) = CO2 + H2O</text>
        <dbReference type="Rhea" id="RHEA:10748"/>
        <dbReference type="ChEBI" id="CHEBI:15377"/>
        <dbReference type="ChEBI" id="CHEBI:15378"/>
        <dbReference type="ChEBI" id="CHEBI:16526"/>
        <dbReference type="ChEBI" id="CHEBI:17544"/>
        <dbReference type="EC" id="4.2.1.1"/>
    </reaction>
</comment>
<dbReference type="EMBL" id="BDFE01000015">
    <property type="protein sequence ID" value="GAU08332.1"/>
    <property type="molecule type" value="Genomic_DNA"/>
</dbReference>
<dbReference type="InterPro" id="IPR001765">
    <property type="entry name" value="Carbonic_anhydrase"/>
</dbReference>
<dbReference type="Pfam" id="PF00484">
    <property type="entry name" value="Pro_CA"/>
    <property type="match status" value="1"/>
</dbReference>
<feature type="transmembrane region" description="Helical" evidence="9">
    <location>
        <begin position="309"/>
        <end position="326"/>
    </location>
</feature>
<feature type="binding site" evidence="7">
    <location>
        <position position="80"/>
    </location>
    <ligand>
        <name>Zn(2+)</name>
        <dbReference type="ChEBI" id="CHEBI:29105"/>
    </ligand>
</feature>
<comment type="caution">
    <text evidence="11">The sequence shown here is derived from an EMBL/GenBank/DDBJ whole genome shotgun (WGS) entry which is preliminary data.</text>
</comment>
<dbReference type="PANTHER" id="PTHR11002:SF76">
    <property type="entry name" value="CARBONIC ANHYDRASE"/>
    <property type="match status" value="1"/>
</dbReference>
<dbReference type="Gene3D" id="3.40.1050.10">
    <property type="entry name" value="Carbonic anhydrase"/>
    <property type="match status" value="1"/>
</dbReference>
<comment type="cofactor">
    <cofactor evidence="7">
        <name>Zn(2+)</name>
        <dbReference type="ChEBI" id="CHEBI:29105"/>
    </cofactor>
    <text evidence="7">Binds 1 zinc ion per subunit.</text>
</comment>
<keyword evidence="9" id="KW-0812">Transmembrane</keyword>
<dbReference type="CDD" id="cd03378">
    <property type="entry name" value="beta_CA_cladeC"/>
    <property type="match status" value="1"/>
</dbReference>
<evidence type="ECO:0000256" key="3">
    <source>
        <dbReference type="ARBA" id="ARBA00022723"/>
    </source>
</evidence>
<evidence type="ECO:0000256" key="2">
    <source>
        <dbReference type="ARBA" id="ARBA00012925"/>
    </source>
</evidence>
<evidence type="ECO:0000256" key="8">
    <source>
        <dbReference type="SAM" id="MobiDB-lite"/>
    </source>
</evidence>
<keyword evidence="5" id="KW-0456">Lyase</keyword>
<keyword evidence="12" id="KW-1185">Reference proteome</keyword>
<feature type="binding site" evidence="7">
    <location>
        <position position="136"/>
    </location>
    <ligand>
        <name>Zn(2+)</name>
        <dbReference type="ChEBI" id="CHEBI:29105"/>
    </ligand>
</feature>
<gene>
    <name evidence="11" type="ORF">DPF_1038</name>
</gene>
<proteinExistence type="inferred from homology"/>
<evidence type="ECO:0000256" key="10">
    <source>
        <dbReference type="SAM" id="SignalP"/>
    </source>
</evidence>
<dbReference type="GO" id="GO:0008270">
    <property type="term" value="F:zinc ion binding"/>
    <property type="evidence" value="ECO:0007669"/>
    <property type="project" value="InterPro"/>
</dbReference>
<dbReference type="STRING" id="1592317.DPF_1038"/>
<dbReference type="GO" id="GO:0004089">
    <property type="term" value="F:carbonate dehydratase activity"/>
    <property type="evidence" value="ECO:0007669"/>
    <property type="project" value="UniProtKB-EC"/>
</dbReference>
<accession>A0A194AE25</accession>
<feature type="region of interest" description="Disordered" evidence="8">
    <location>
        <begin position="281"/>
        <end position="302"/>
    </location>
</feature>
<keyword evidence="9" id="KW-0472">Membrane</keyword>
<sequence>MKRLIALLGTLTALLVLTSPLGATTIPTQRMFTPEEALTQLKAGNDRFATGHAIHPNQDRQRRLFTTTKGQHPFATVIACSDSRVPVEILFDQGVGDLFVIKVAGNVLDVDEIASVEYGVDHLETPLMLVLGHTHCGAVTAVVQDAPLHGSIPQLVDNIVPAVTKTKHDHPELTGNELVTAAVINNVWQGITDLLMHSPATRARVQAGTLQVQGAVYDIDTGKVEWLGPHPGQEAIMAAAGPADMDHDAEATGHDEAATHGEQEEHQALTHETAMVDEEQASGDMEEAYTQEVEAQATPQPAEKGGASGLWFIFFLLVIILAAVYMKSKTKS</sequence>
<dbReference type="SUPFAM" id="SSF53056">
    <property type="entry name" value="beta-carbonic anhydrase, cab"/>
    <property type="match status" value="1"/>
</dbReference>
<dbReference type="SMART" id="SM00947">
    <property type="entry name" value="Pro_CA"/>
    <property type="match status" value="1"/>
</dbReference>
<evidence type="ECO:0000256" key="4">
    <source>
        <dbReference type="ARBA" id="ARBA00022833"/>
    </source>
</evidence>
<comment type="similarity">
    <text evidence="1">Belongs to the beta-class carbonic anhydrase family.</text>
</comment>
<dbReference type="RefSeq" id="WP_069857823.1">
    <property type="nucleotide sequence ID" value="NZ_BDFE01000015.1"/>
</dbReference>
<feature type="chain" id="PRO_5008507564" description="carbonic anhydrase" evidence="10">
    <location>
        <begin position="24"/>
        <end position="332"/>
    </location>
</feature>
<dbReference type="PANTHER" id="PTHR11002">
    <property type="entry name" value="CARBONIC ANHYDRASE"/>
    <property type="match status" value="1"/>
</dbReference>
<feature type="binding site" evidence="7">
    <location>
        <position position="82"/>
    </location>
    <ligand>
        <name>Zn(2+)</name>
        <dbReference type="ChEBI" id="CHEBI:29105"/>
    </ligand>
</feature>